<organism evidence="1 2">
    <name type="scientific">Mycobacteroides abscessus</name>
    <dbReference type="NCBI Taxonomy" id="36809"/>
    <lineage>
        <taxon>Bacteria</taxon>
        <taxon>Bacillati</taxon>
        <taxon>Actinomycetota</taxon>
        <taxon>Actinomycetes</taxon>
        <taxon>Mycobacteriales</taxon>
        <taxon>Mycobacteriaceae</taxon>
        <taxon>Mycobacteroides</taxon>
    </lineage>
</organism>
<evidence type="ECO:0000313" key="2">
    <source>
        <dbReference type="Proteomes" id="UP000045782"/>
    </source>
</evidence>
<accession>A0A0U0ZVF2</accession>
<gene>
    <name evidence="1" type="ORF">ERS075579_04924</name>
</gene>
<sequence length="103" mass="11714">MKYPADFVSADLGWCRIHRGHGLEVNELLADLTECGGSARRDGEETIVEQVHLYYQPRIKWCGRHGDPCDNEGEWHGHWFAARPSTDTAFTLVYWGRPKEAAA</sequence>
<evidence type="ECO:0000313" key="1">
    <source>
        <dbReference type="EMBL" id="CPV70877.1"/>
    </source>
</evidence>
<dbReference type="AlphaFoldDB" id="A0A0U0ZVF2"/>
<dbReference type="Proteomes" id="UP000045782">
    <property type="component" value="Unassembled WGS sequence"/>
</dbReference>
<protein>
    <submittedName>
        <fullName evidence="1">Uncharacterized protein</fullName>
    </submittedName>
</protein>
<name>A0A0U0ZVF2_9MYCO</name>
<dbReference type="RefSeq" id="WP_005100747.1">
    <property type="nucleotide sequence ID" value="NZ_CP014951.1"/>
</dbReference>
<reference evidence="1 2" key="1">
    <citation type="submission" date="2015-03" db="EMBL/GenBank/DDBJ databases">
        <authorList>
            <person name="Murphy D."/>
        </authorList>
    </citation>
    <scope>NUCLEOTIDE SEQUENCE [LARGE SCALE GENOMIC DNA]</scope>
    <source>
        <strain evidence="1 2">PAP088</strain>
    </source>
</reference>
<dbReference type="EMBL" id="CSWP01000012">
    <property type="protein sequence ID" value="CPV70877.1"/>
    <property type="molecule type" value="Genomic_DNA"/>
</dbReference>
<proteinExistence type="predicted"/>